<keyword evidence="2" id="KW-0808">Transferase</keyword>
<evidence type="ECO:0000259" key="6">
    <source>
        <dbReference type="Pfam" id="PF02780"/>
    </source>
</evidence>
<evidence type="ECO:0000256" key="3">
    <source>
        <dbReference type="ARBA" id="ARBA00022723"/>
    </source>
</evidence>
<reference evidence="7" key="1">
    <citation type="submission" date="2019-12" db="EMBL/GenBank/DDBJ databases">
        <title>The sialotranscriptome of the gopher-tortoise tick, Amblyomma tuberculatum.</title>
        <authorList>
            <person name="Karim S."/>
            <person name="Andersen J."/>
            <person name="Kumar D."/>
            <person name="Adamson S."/>
            <person name="Ennen J."/>
            <person name="Qualis C.P."/>
            <person name="Ribeiro J.M.C."/>
        </authorList>
    </citation>
    <scope>NUCLEOTIDE SEQUENCE</scope>
    <source>
        <strain evidence="7">Removed</strain>
        <tissue evidence="7">Salivary glands</tissue>
    </source>
</reference>
<dbReference type="InterPro" id="IPR033248">
    <property type="entry name" value="Transketolase_C"/>
</dbReference>
<dbReference type="InterPro" id="IPR009014">
    <property type="entry name" value="Transketo_C/PFOR_II"/>
</dbReference>
<dbReference type="PANTHER" id="PTHR43195">
    <property type="entry name" value="TRANSKETOLASE"/>
    <property type="match status" value="1"/>
</dbReference>
<feature type="domain" description="Transketolase C-terminal" evidence="6">
    <location>
        <begin position="3"/>
        <end position="122"/>
    </location>
</feature>
<dbReference type="EMBL" id="GIDH01000867">
    <property type="protein sequence ID" value="NOV52810.1"/>
    <property type="molecule type" value="Transcribed_RNA"/>
</dbReference>
<evidence type="ECO:0000313" key="7">
    <source>
        <dbReference type="EMBL" id="NOV52810.1"/>
    </source>
</evidence>
<dbReference type="Gene3D" id="3.40.50.920">
    <property type="match status" value="1"/>
</dbReference>
<dbReference type="GO" id="GO:0004802">
    <property type="term" value="F:transketolase activity"/>
    <property type="evidence" value="ECO:0007669"/>
    <property type="project" value="UniProtKB-EC"/>
</dbReference>
<evidence type="ECO:0000256" key="2">
    <source>
        <dbReference type="ARBA" id="ARBA00022679"/>
    </source>
</evidence>
<dbReference type="GO" id="GO:0030976">
    <property type="term" value="F:thiamine pyrophosphate binding"/>
    <property type="evidence" value="ECO:0007669"/>
    <property type="project" value="TreeGrafter"/>
</dbReference>
<dbReference type="AlphaFoldDB" id="A0A6M2E4F7"/>
<dbReference type="Pfam" id="PF02780">
    <property type="entry name" value="Transketolase_C"/>
    <property type="match status" value="1"/>
</dbReference>
<name>A0A6M2E4F7_9ACAR</name>
<organism evidence="7">
    <name type="scientific">Amblyomma tuberculatum</name>
    <dbReference type="NCBI Taxonomy" id="48802"/>
    <lineage>
        <taxon>Eukaryota</taxon>
        <taxon>Metazoa</taxon>
        <taxon>Ecdysozoa</taxon>
        <taxon>Arthropoda</taxon>
        <taxon>Chelicerata</taxon>
        <taxon>Arachnida</taxon>
        <taxon>Acari</taxon>
        <taxon>Parasitiformes</taxon>
        <taxon>Ixodida</taxon>
        <taxon>Ixodoidea</taxon>
        <taxon>Ixodidae</taxon>
        <taxon>Amblyomminae</taxon>
        <taxon>Amblyomma</taxon>
    </lineage>
</organism>
<accession>A0A6M2E4F7</accession>
<sequence>MSKVVLKSGADKALLIGAGVTLFEAMSAADTLKKANINVRVLDIFCLKPLDQKTIVSNAKECGGRIVVVEDHYPEGGIGDAVSSAVAQERGIVVKHLAVRGIPRSGPSAALLNMFGIDAEHIIKAVHEVLKL</sequence>
<dbReference type="EC" id="2.2.1.1" evidence="1"/>
<dbReference type="InterPro" id="IPR051424">
    <property type="entry name" value="Transketolase-like"/>
</dbReference>
<keyword evidence="3" id="KW-0479">Metal-binding</keyword>
<proteinExistence type="predicted"/>
<evidence type="ECO:0000256" key="5">
    <source>
        <dbReference type="ARBA" id="ARBA00023052"/>
    </source>
</evidence>
<dbReference type="GO" id="GO:0046872">
    <property type="term" value="F:metal ion binding"/>
    <property type="evidence" value="ECO:0007669"/>
    <property type="project" value="UniProtKB-KW"/>
</dbReference>
<keyword evidence="5" id="KW-0786">Thiamine pyrophosphate</keyword>
<evidence type="ECO:0000256" key="4">
    <source>
        <dbReference type="ARBA" id="ARBA00022842"/>
    </source>
</evidence>
<evidence type="ECO:0000256" key="1">
    <source>
        <dbReference type="ARBA" id="ARBA00013152"/>
    </source>
</evidence>
<dbReference type="PANTHER" id="PTHR43195:SF1">
    <property type="entry name" value="FI06132P-RELATED"/>
    <property type="match status" value="1"/>
</dbReference>
<dbReference type="SUPFAM" id="SSF52922">
    <property type="entry name" value="TK C-terminal domain-like"/>
    <property type="match status" value="1"/>
</dbReference>
<keyword evidence="4" id="KW-0460">Magnesium</keyword>
<protein>
    <recommendedName>
        <fullName evidence="1">transketolase</fullName>
        <ecNumber evidence="1">2.2.1.1</ecNumber>
    </recommendedName>
</protein>